<name>A0A653DU99_CALMS</name>
<dbReference type="OrthoDB" id="10481717at2759"/>
<dbReference type="AlphaFoldDB" id="A0A653DU99"/>
<protein>
    <submittedName>
        <fullName evidence="1">Uncharacterized protein</fullName>
    </submittedName>
</protein>
<sequence>MDVEKLAADIVCYKILLKRKKKQIAKRKCWTKPWIRRRVRCMLYTRKGVANRGCTTISQFRPYECSAGSIFNRPSWTINSEKKNENARSYVRLRTHNGHISIFSVRYYKKNRCRV</sequence>
<dbReference type="EMBL" id="CAACVG010014403">
    <property type="protein sequence ID" value="VEN63105.1"/>
    <property type="molecule type" value="Genomic_DNA"/>
</dbReference>
<dbReference type="Proteomes" id="UP000410492">
    <property type="component" value="Unassembled WGS sequence"/>
</dbReference>
<proteinExistence type="predicted"/>
<keyword evidence="2" id="KW-1185">Reference proteome</keyword>
<reference evidence="1 2" key="1">
    <citation type="submission" date="2019-01" db="EMBL/GenBank/DDBJ databases">
        <authorList>
            <person name="Sayadi A."/>
        </authorList>
    </citation>
    <scope>NUCLEOTIDE SEQUENCE [LARGE SCALE GENOMIC DNA]</scope>
</reference>
<accession>A0A653DU99</accession>
<gene>
    <name evidence="1" type="ORF">CALMAC_LOCUS20031</name>
</gene>
<evidence type="ECO:0000313" key="2">
    <source>
        <dbReference type="Proteomes" id="UP000410492"/>
    </source>
</evidence>
<evidence type="ECO:0000313" key="1">
    <source>
        <dbReference type="EMBL" id="VEN63105.1"/>
    </source>
</evidence>
<organism evidence="1 2">
    <name type="scientific">Callosobruchus maculatus</name>
    <name type="common">Southern cowpea weevil</name>
    <name type="synonym">Pulse bruchid</name>
    <dbReference type="NCBI Taxonomy" id="64391"/>
    <lineage>
        <taxon>Eukaryota</taxon>
        <taxon>Metazoa</taxon>
        <taxon>Ecdysozoa</taxon>
        <taxon>Arthropoda</taxon>
        <taxon>Hexapoda</taxon>
        <taxon>Insecta</taxon>
        <taxon>Pterygota</taxon>
        <taxon>Neoptera</taxon>
        <taxon>Endopterygota</taxon>
        <taxon>Coleoptera</taxon>
        <taxon>Polyphaga</taxon>
        <taxon>Cucujiformia</taxon>
        <taxon>Chrysomeloidea</taxon>
        <taxon>Chrysomelidae</taxon>
        <taxon>Bruchinae</taxon>
        <taxon>Bruchini</taxon>
        <taxon>Callosobruchus</taxon>
    </lineage>
</organism>